<sequence length="67" mass="7409">MVERPKSHVFSSIPYCLALNHNTHRPLRSYGMLHKSLSLQEIRLPSKCYSELRASAGAGSVVLTVGI</sequence>
<protein>
    <submittedName>
        <fullName evidence="1">Uncharacterized protein</fullName>
    </submittedName>
</protein>
<gene>
    <name evidence="1" type="ORF">QC761_0007780</name>
</gene>
<evidence type="ECO:0000313" key="2">
    <source>
        <dbReference type="Proteomes" id="UP001322138"/>
    </source>
</evidence>
<comment type="caution">
    <text evidence="1">The sequence shown here is derived from an EMBL/GenBank/DDBJ whole genome shotgun (WGS) entry which is preliminary data.</text>
</comment>
<name>A0ABR0FXK0_9PEZI</name>
<proteinExistence type="predicted"/>
<dbReference type="EMBL" id="JAFFGZ010000001">
    <property type="protein sequence ID" value="KAK4648107.1"/>
    <property type="molecule type" value="Genomic_DNA"/>
</dbReference>
<dbReference type="Proteomes" id="UP001322138">
    <property type="component" value="Unassembled WGS sequence"/>
</dbReference>
<organism evidence="1 2">
    <name type="scientific">Podospora bellae-mahoneyi</name>
    <dbReference type="NCBI Taxonomy" id="2093777"/>
    <lineage>
        <taxon>Eukaryota</taxon>
        <taxon>Fungi</taxon>
        <taxon>Dikarya</taxon>
        <taxon>Ascomycota</taxon>
        <taxon>Pezizomycotina</taxon>
        <taxon>Sordariomycetes</taxon>
        <taxon>Sordariomycetidae</taxon>
        <taxon>Sordariales</taxon>
        <taxon>Podosporaceae</taxon>
        <taxon>Podospora</taxon>
    </lineage>
</organism>
<dbReference type="GeneID" id="87890930"/>
<evidence type="ECO:0000313" key="1">
    <source>
        <dbReference type="EMBL" id="KAK4648107.1"/>
    </source>
</evidence>
<keyword evidence="2" id="KW-1185">Reference proteome</keyword>
<dbReference type="RefSeq" id="XP_062737083.1">
    <property type="nucleotide sequence ID" value="XM_062871865.1"/>
</dbReference>
<accession>A0ABR0FXK0</accession>
<reference evidence="1 2" key="1">
    <citation type="journal article" date="2023" name="bioRxiv">
        <title>High-quality genome assemblies of four members of thePodospora anserinaspecies complex.</title>
        <authorList>
            <person name="Ament-Velasquez S.L."/>
            <person name="Vogan A.A."/>
            <person name="Wallerman O."/>
            <person name="Hartmann F."/>
            <person name="Gautier V."/>
            <person name="Silar P."/>
            <person name="Giraud T."/>
            <person name="Johannesson H."/>
        </authorList>
    </citation>
    <scope>NUCLEOTIDE SEQUENCE [LARGE SCALE GENOMIC DNA]</scope>
    <source>
        <strain evidence="1 2">CBS 112042</strain>
    </source>
</reference>